<dbReference type="GeneID" id="93072892"/>
<evidence type="ECO:0000256" key="7">
    <source>
        <dbReference type="SAM" id="Phobius"/>
    </source>
</evidence>
<evidence type="ECO:0000256" key="3">
    <source>
        <dbReference type="ARBA" id="ARBA00022475"/>
    </source>
</evidence>
<evidence type="ECO:0000313" key="11">
    <source>
        <dbReference type="Proteomes" id="UP000030905"/>
    </source>
</evidence>
<evidence type="ECO:0000313" key="9">
    <source>
        <dbReference type="EMBL" id="KRU13228.1"/>
    </source>
</evidence>
<feature type="transmembrane region" description="Helical" evidence="7">
    <location>
        <begin position="78"/>
        <end position="104"/>
    </location>
</feature>
<feature type="transmembrane region" description="Helical" evidence="7">
    <location>
        <begin position="41"/>
        <end position="66"/>
    </location>
</feature>
<evidence type="ECO:0000256" key="4">
    <source>
        <dbReference type="ARBA" id="ARBA00022692"/>
    </source>
</evidence>
<comment type="similarity">
    <text evidence="2">Belongs to the polysaccharide synthase family.</text>
</comment>
<sequence length="479" mass="54967">MSDIGLKKGILINFVAKYSNVLIQLLLTSILARLLTPEEYGVISVVLIFIVFFNMLGDMGIGPAIIQYKNLKRDDMSSIFIFTFLISIILSVIFFGFSYVIAYFYNNSVYINIGHLLCFSIVFNLLNIVPSNILLKYKRFKIVALSSLYSNVLAGILTIILAYMGFSYYALVFNSIMQALINFLICFRCSRIKVNFKKFSMEPIKEIRSFSIYQFLFNMINYFSRNLDNLLIGKYMGMDALGYYDKSYKLMLYPVQNLTFVITPVLQPVLSEFQHRKDIILMHYKKIAKILALMGAFITVFCFFSAREIILIMYGERWIGSINSFRILSISIVIQMVLSSSGSIFQATGHTKELFQTGVISACTMILFIIIGLRLGKIEYLVGLLVLGFLLNFIQGYYILIKKVFQQNYFSFLKEFVSTIIIMSLMAAAYIVIYRVIKLNIPNTIISAAVKFIIGIVFYVIGLVITREYNFIRTALFKR</sequence>
<feature type="transmembrane region" description="Helical" evidence="7">
    <location>
        <begin position="12"/>
        <end position="35"/>
    </location>
</feature>
<evidence type="ECO:0000313" key="8">
    <source>
        <dbReference type="EMBL" id="AJA50762.1"/>
    </source>
</evidence>
<dbReference type="Proteomes" id="UP000030905">
    <property type="component" value="Chromosome"/>
</dbReference>
<evidence type="ECO:0000256" key="5">
    <source>
        <dbReference type="ARBA" id="ARBA00022989"/>
    </source>
</evidence>
<proteinExistence type="inferred from homology"/>
<organism evidence="8 11">
    <name type="scientific">Clostridium pasteurianum DSM 525 = ATCC 6013</name>
    <dbReference type="NCBI Taxonomy" id="1262449"/>
    <lineage>
        <taxon>Bacteria</taxon>
        <taxon>Bacillati</taxon>
        <taxon>Bacillota</taxon>
        <taxon>Clostridia</taxon>
        <taxon>Eubacteriales</taxon>
        <taxon>Clostridiaceae</taxon>
        <taxon>Clostridium</taxon>
    </lineage>
</organism>
<dbReference type="eggNOG" id="COG2244">
    <property type="taxonomic scope" value="Bacteria"/>
</dbReference>
<keyword evidence="5 7" id="KW-1133">Transmembrane helix</keyword>
<dbReference type="Proteomes" id="UP000028042">
    <property type="component" value="Unassembled WGS sequence"/>
</dbReference>
<feature type="transmembrane region" description="Helical" evidence="7">
    <location>
        <begin position="354"/>
        <end position="374"/>
    </location>
</feature>
<reference evidence="8 11" key="1">
    <citation type="journal article" date="2015" name="Genome Announc.">
        <title>Complete Genome Sequence of the Nitrogen-Fixing and Solvent-Producing Clostridium pasteurianum DSM 525.</title>
        <authorList>
            <person name="Poehlein A."/>
            <person name="Grosse-Honebrink A."/>
            <person name="Zhang Y."/>
            <person name="Minton N.P."/>
            <person name="Daniel R."/>
        </authorList>
    </citation>
    <scope>NUCLEOTIDE SEQUENCE [LARGE SCALE GENOMIC DNA]</scope>
    <source>
        <strain evidence="8">DSM 525</strain>
        <strain evidence="11">DSM 525 / ATCC 6013</strain>
    </source>
</reference>
<evidence type="ECO:0000313" key="10">
    <source>
        <dbReference type="Proteomes" id="UP000028042"/>
    </source>
</evidence>
<evidence type="ECO:0000256" key="2">
    <source>
        <dbReference type="ARBA" id="ARBA00007430"/>
    </source>
</evidence>
<name>A0A0H3J0B2_CLOPA</name>
<comment type="subcellular location">
    <subcellularLocation>
        <location evidence="1">Cell membrane</location>
        <topology evidence="1">Multi-pass membrane protein</topology>
    </subcellularLocation>
</comment>
<dbReference type="PANTHER" id="PTHR30250:SF10">
    <property type="entry name" value="LIPOPOLYSACCHARIDE BIOSYNTHESIS PROTEIN WZXC"/>
    <property type="match status" value="1"/>
</dbReference>
<dbReference type="KEGG" id="cpae:CPAST_c06740"/>
<dbReference type="PANTHER" id="PTHR30250">
    <property type="entry name" value="PST FAMILY PREDICTED COLANIC ACID TRANSPORTER"/>
    <property type="match status" value="1"/>
</dbReference>
<keyword evidence="3" id="KW-1003">Cell membrane</keyword>
<reference evidence="9" key="2">
    <citation type="submission" date="2015-10" db="EMBL/GenBank/DDBJ databases">
        <title>Improved Draft Genome Sequence of Clostridium pasteurianum Strain ATCC 6013 (DSM 525) Using a Hybrid Next-Generation Sequencing Approach.</title>
        <authorList>
            <person name="Pyne M.E."/>
            <person name="Utturkar S.M."/>
            <person name="Brown S.D."/>
            <person name="Moo-Young M."/>
            <person name="Chung D.A."/>
            <person name="Chou P.C."/>
        </authorList>
    </citation>
    <scope>NUCLEOTIDE SEQUENCE</scope>
    <source>
        <strain evidence="9">ATCC 6013</strain>
    </source>
</reference>
<feature type="transmembrane region" description="Helical" evidence="7">
    <location>
        <begin position="327"/>
        <end position="347"/>
    </location>
</feature>
<feature type="transmembrane region" description="Helical" evidence="7">
    <location>
        <begin position="380"/>
        <end position="400"/>
    </location>
</feature>
<dbReference type="Pfam" id="PF13440">
    <property type="entry name" value="Polysacc_synt_3"/>
    <property type="match status" value="1"/>
</dbReference>
<feature type="transmembrane region" description="Helical" evidence="7">
    <location>
        <begin position="168"/>
        <end position="187"/>
    </location>
</feature>
<protein>
    <submittedName>
        <fullName evidence="8">Polysaccharide biosynthesis protein</fullName>
    </submittedName>
</protein>
<dbReference type="KEGG" id="cpat:CLPA_c06740"/>
<dbReference type="GO" id="GO:0005886">
    <property type="term" value="C:plasma membrane"/>
    <property type="evidence" value="ECO:0007669"/>
    <property type="project" value="UniProtKB-SubCell"/>
</dbReference>
<dbReference type="PATRIC" id="fig|1262449.3.peg.2900"/>
<reference evidence="9 10" key="3">
    <citation type="journal article" name="Genome Announc.">
        <title>Improved Draft Genome Sequence of Clostridium pasteurianum Strain ATCC 6013 (DSM 525) Using a Hybrid Next-Generation Sequencing Approach.</title>
        <authorList>
            <person name="Pyne M.E."/>
            <person name="Utturkar S."/>
            <person name="Brown S.D."/>
            <person name="Moo-Young M."/>
            <person name="Chung D.A."/>
            <person name="Chou C.P."/>
        </authorList>
    </citation>
    <scope>NUCLEOTIDE SEQUENCE [LARGE SCALE GENOMIC DNA]</scope>
    <source>
        <strain evidence="9 10">ATCC 6013</strain>
    </source>
</reference>
<dbReference type="AlphaFoldDB" id="A0A0H3J0B2"/>
<dbReference type="EMBL" id="CP009268">
    <property type="protein sequence ID" value="AJA50762.1"/>
    <property type="molecule type" value="Genomic_DNA"/>
</dbReference>
<keyword evidence="6 7" id="KW-0472">Membrane</keyword>
<dbReference type="InterPro" id="IPR050833">
    <property type="entry name" value="Poly_Biosynth_Transport"/>
</dbReference>
<feature type="transmembrane region" description="Helical" evidence="7">
    <location>
        <begin position="290"/>
        <end position="315"/>
    </location>
</feature>
<keyword evidence="11" id="KW-1185">Reference proteome</keyword>
<accession>A0A0H3J0B2</accession>
<feature type="transmembrane region" description="Helical" evidence="7">
    <location>
        <begin position="110"/>
        <end position="130"/>
    </location>
</feature>
<keyword evidence="4 7" id="KW-0812">Transmembrane</keyword>
<gene>
    <name evidence="8" type="ORF">CLPA_c06740</name>
    <name evidence="9" type="ORF">CP6013_02476</name>
</gene>
<dbReference type="EMBL" id="JPGY02000001">
    <property type="protein sequence ID" value="KRU13228.1"/>
    <property type="molecule type" value="Genomic_DNA"/>
</dbReference>
<dbReference type="RefSeq" id="WP_004455513.1">
    <property type="nucleotide sequence ID" value="NZ_ANZB01000010.1"/>
</dbReference>
<feature type="transmembrane region" description="Helical" evidence="7">
    <location>
        <begin position="445"/>
        <end position="465"/>
    </location>
</feature>
<evidence type="ECO:0000256" key="1">
    <source>
        <dbReference type="ARBA" id="ARBA00004651"/>
    </source>
</evidence>
<feature type="transmembrane region" description="Helical" evidence="7">
    <location>
        <begin position="142"/>
        <end position="162"/>
    </location>
</feature>
<evidence type="ECO:0000256" key="6">
    <source>
        <dbReference type="ARBA" id="ARBA00023136"/>
    </source>
</evidence>
<feature type="transmembrane region" description="Helical" evidence="7">
    <location>
        <begin position="412"/>
        <end position="433"/>
    </location>
</feature>
<dbReference type="CDD" id="cd13127">
    <property type="entry name" value="MATE_tuaB_like"/>
    <property type="match status" value="1"/>
</dbReference>